<keyword evidence="6" id="KW-0808">Transferase</keyword>
<keyword evidence="7" id="KW-0547">Nucleotide-binding</keyword>
<keyword evidence="11 12" id="KW-0472">Membrane</keyword>
<evidence type="ECO:0000313" key="15">
    <source>
        <dbReference type="EMBL" id="SDF59076.1"/>
    </source>
</evidence>
<evidence type="ECO:0000256" key="11">
    <source>
        <dbReference type="ARBA" id="ARBA00023136"/>
    </source>
</evidence>
<dbReference type="InterPro" id="IPR036890">
    <property type="entry name" value="HATPase_C_sf"/>
</dbReference>
<keyword evidence="10" id="KW-0902">Two-component regulatory system</keyword>
<keyword evidence="5" id="KW-0597">Phosphoprotein</keyword>
<feature type="transmembrane region" description="Helical" evidence="12">
    <location>
        <begin position="20"/>
        <end position="43"/>
    </location>
</feature>
<dbReference type="InterPro" id="IPR010559">
    <property type="entry name" value="Sig_transdc_His_kin_internal"/>
</dbReference>
<evidence type="ECO:0000256" key="6">
    <source>
        <dbReference type="ARBA" id="ARBA00022679"/>
    </source>
</evidence>
<dbReference type="PROSITE" id="PS50109">
    <property type="entry name" value="HIS_KIN"/>
    <property type="match status" value="1"/>
</dbReference>
<dbReference type="Pfam" id="PF02518">
    <property type="entry name" value="HATPase_c"/>
    <property type="match status" value="1"/>
</dbReference>
<dbReference type="SMART" id="SM00387">
    <property type="entry name" value="HATPase_c"/>
    <property type="match status" value="1"/>
</dbReference>
<gene>
    <name evidence="15" type="ORF">SAMN04488542_11351</name>
</gene>
<dbReference type="InterPro" id="IPR003660">
    <property type="entry name" value="HAMP_dom"/>
</dbReference>
<dbReference type="SUPFAM" id="SSF55874">
    <property type="entry name" value="ATPase domain of HSP90 chaperone/DNA topoisomerase II/histidine kinase"/>
    <property type="match status" value="1"/>
</dbReference>
<evidence type="ECO:0000256" key="3">
    <source>
        <dbReference type="ARBA" id="ARBA00012438"/>
    </source>
</evidence>
<evidence type="ECO:0000256" key="5">
    <source>
        <dbReference type="ARBA" id="ARBA00022553"/>
    </source>
</evidence>
<feature type="transmembrane region" description="Helical" evidence="12">
    <location>
        <begin position="318"/>
        <end position="342"/>
    </location>
</feature>
<sequence length="610" mass="69921">MEWLERFLFQLKERISRKLVNKLVLLFTTIIILVVGSLTIISYQMIQKESVNNSIASTTNNLKLVNQNLEDYFSDIEQLSLPLIRYDETIRAIVNEGTDYASKMYIEDYLREMFYSRNDLNGIYLYLIDQGKYYSITQEAYDIKIRVSYEPGIPDQPWYTRAMSSPQNRSFQSFVEPDATSGYAVNDKPGFMAYHRVLRSIASRDPKAVVSFYLKPSVKDEIMKDVPFEEGEHLLFLNPDNVPFHVDDLEFYEEVKQEGLLDKIGQNNAPSPVKWTTKDQEDRKYLVVYNVGESDGWKLVKPISYRNIYQAAETTRNISYMIGLLFLVISVIIVVLISNAITKPVHNLAQQMRRFSEGTFDASAPVKGRDEIAYLTRHFNRMVIRTNDLINERYKMKLIEKNAILKALEAEINPHFLYNALQAISTKALKSGEYEVADMVDALALTLRYCISGKDIVYAREELKHIDHYLALQKARFGSRLEVNVDWEESLQELQIPKLSVQSLVENSIKHAVEKVSEPVAVTIRAELEGKRACITVHDNGPGISEARMEQILQSFQTQWEDQEGENIGLKNLNTRLKLLYGDDAELVIQSSGNGTTMMMLIPRGGSSNV</sequence>
<keyword evidence="8 15" id="KW-0418">Kinase</keyword>
<comment type="catalytic activity">
    <reaction evidence="1">
        <text>ATP + protein L-histidine = ADP + protein N-phospho-L-histidine.</text>
        <dbReference type="EC" id="2.7.13.3"/>
    </reaction>
</comment>
<dbReference type="InterPro" id="IPR003594">
    <property type="entry name" value="HATPase_dom"/>
</dbReference>
<evidence type="ECO:0000256" key="1">
    <source>
        <dbReference type="ARBA" id="ARBA00000085"/>
    </source>
</evidence>
<keyword evidence="12" id="KW-1133">Transmembrane helix</keyword>
<feature type="domain" description="Histidine kinase" evidence="13">
    <location>
        <begin position="501"/>
        <end position="606"/>
    </location>
</feature>
<dbReference type="Pfam" id="PF00672">
    <property type="entry name" value="HAMP"/>
    <property type="match status" value="1"/>
</dbReference>
<proteinExistence type="predicted"/>
<evidence type="ECO:0000256" key="2">
    <source>
        <dbReference type="ARBA" id="ARBA00004651"/>
    </source>
</evidence>
<feature type="domain" description="HAMP" evidence="14">
    <location>
        <begin position="339"/>
        <end position="391"/>
    </location>
</feature>
<keyword evidence="12" id="KW-0812">Transmembrane</keyword>
<dbReference type="EMBL" id="FNBG01000013">
    <property type="protein sequence ID" value="SDF59076.1"/>
    <property type="molecule type" value="Genomic_DNA"/>
</dbReference>
<reference evidence="15 16" key="1">
    <citation type="submission" date="2016-10" db="EMBL/GenBank/DDBJ databases">
        <authorList>
            <person name="de Groot N.N."/>
        </authorList>
    </citation>
    <scope>NUCLEOTIDE SEQUENCE [LARGE SCALE GENOMIC DNA]</scope>
    <source>
        <strain evidence="15 16">DSM 28129</strain>
    </source>
</reference>
<organism evidence="15 16">
    <name type="scientific">Fontibacillus panacisegetis</name>
    <dbReference type="NCBI Taxonomy" id="670482"/>
    <lineage>
        <taxon>Bacteria</taxon>
        <taxon>Bacillati</taxon>
        <taxon>Bacillota</taxon>
        <taxon>Bacilli</taxon>
        <taxon>Bacillales</taxon>
        <taxon>Paenibacillaceae</taxon>
        <taxon>Fontibacillus</taxon>
    </lineage>
</organism>
<dbReference type="CDD" id="cd06225">
    <property type="entry name" value="HAMP"/>
    <property type="match status" value="1"/>
</dbReference>
<dbReference type="EC" id="2.7.13.3" evidence="3"/>
<name>A0A1G7MBQ5_9BACL</name>
<evidence type="ECO:0000256" key="10">
    <source>
        <dbReference type="ARBA" id="ARBA00023012"/>
    </source>
</evidence>
<dbReference type="InterPro" id="IPR050640">
    <property type="entry name" value="Bact_2-comp_sensor_kinase"/>
</dbReference>
<protein>
    <recommendedName>
        <fullName evidence="3">histidine kinase</fullName>
        <ecNumber evidence="3">2.7.13.3</ecNumber>
    </recommendedName>
</protein>
<evidence type="ECO:0000259" key="13">
    <source>
        <dbReference type="PROSITE" id="PS50109"/>
    </source>
</evidence>
<dbReference type="Pfam" id="PF06580">
    <property type="entry name" value="His_kinase"/>
    <property type="match status" value="1"/>
</dbReference>
<keyword evidence="16" id="KW-1185">Reference proteome</keyword>
<dbReference type="PANTHER" id="PTHR34220">
    <property type="entry name" value="SENSOR HISTIDINE KINASE YPDA"/>
    <property type="match status" value="1"/>
</dbReference>
<evidence type="ECO:0000256" key="12">
    <source>
        <dbReference type="SAM" id="Phobius"/>
    </source>
</evidence>
<evidence type="ECO:0000259" key="14">
    <source>
        <dbReference type="PROSITE" id="PS50885"/>
    </source>
</evidence>
<comment type="subcellular location">
    <subcellularLocation>
        <location evidence="2">Cell membrane</location>
        <topology evidence="2">Multi-pass membrane protein</topology>
    </subcellularLocation>
</comment>
<dbReference type="STRING" id="670482.SAMN04488542_11351"/>
<dbReference type="PROSITE" id="PS50885">
    <property type="entry name" value="HAMP"/>
    <property type="match status" value="1"/>
</dbReference>
<dbReference type="Gene3D" id="6.10.340.10">
    <property type="match status" value="1"/>
</dbReference>
<accession>A0A1G7MBQ5</accession>
<keyword evidence="9" id="KW-0067">ATP-binding</keyword>
<evidence type="ECO:0000256" key="7">
    <source>
        <dbReference type="ARBA" id="ARBA00022741"/>
    </source>
</evidence>
<dbReference type="RefSeq" id="WP_245742368.1">
    <property type="nucleotide sequence ID" value="NZ_FNBG01000013.1"/>
</dbReference>
<evidence type="ECO:0000256" key="9">
    <source>
        <dbReference type="ARBA" id="ARBA00022840"/>
    </source>
</evidence>
<dbReference type="InterPro" id="IPR005467">
    <property type="entry name" value="His_kinase_dom"/>
</dbReference>
<keyword evidence="4" id="KW-1003">Cell membrane</keyword>
<evidence type="ECO:0000256" key="8">
    <source>
        <dbReference type="ARBA" id="ARBA00022777"/>
    </source>
</evidence>
<dbReference type="GO" id="GO:0005524">
    <property type="term" value="F:ATP binding"/>
    <property type="evidence" value="ECO:0007669"/>
    <property type="project" value="UniProtKB-KW"/>
</dbReference>
<dbReference type="Gene3D" id="3.30.565.10">
    <property type="entry name" value="Histidine kinase-like ATPase, C-terminal domain"/>
    <property type="match status" value="1"/>
</dbReference>
<dbReference type="Proteomes" id="UP000198972">
    <property type="component" value="Unassembled WGS sequence"/>
</dbReference>
<dbReference type="SUPFAM" id="SSF158472">
    <property type="entry name" value="HAMP domain-like"/>
    <property type="match status" value="1"/>
</dbReference>
<dbReference type="PANTHER" id="PTHR34220:SF7">
    <property type="entry name" value="SENSOR HISTIDINE KINASE YPDA"/>
    <property type="match status" value="1"/>
</dbReference>
<dbReference type="SMART" id="SM00304">
    <property type="entry name" value="HAMP"/>
    <property type="match status" value="1"/>
</dbReference>
<dbReference type="GO" id="GO:0000155">
    <property type="term" value="F:phosphorelay sensor kinase activity"/>
    <property type="evidence" value="ECO:0007669"/>
    <property type="project" value="InterPro"/>
</dbReference>
<dbReference type="AlphaFoldDB" id="A0A1G7MBQ5"/>
<dbReference type="GO" id="GO:0005886">
    <property type="term" value="C:plasma membrane"/>
    <property type="evidence" value="ECO:0007669"/>
    <property type="project" value="UniProtKB-SubCell"/>
</dbReference>
<evidence type="ECO:0000256" key="4">
    <source>
        <dbReference type="ARBA" id="ARBA00022475"/>
    </source>
</evidence>
<evidence type="ECO:0000313" key="16">
    <source>
        <dbReference type="Proteomes" id="UP000198972"/>
    </source>
</evidence>